<organism evidence="9">
    <name type="scientific">Diabrotica virgifera virgifera</name>
    <name type="common">western corn rootworm</name>
    <dbReference type="NCBI Taxonomy" id="50390"/>
    <lineage>
        <taxon>Eukaryota</taxon>
        <taxon>Metazoa</taxon>
        <taxon>Ecdysozoa</taxon>
        <taxon>Arthropoda</taxon>
        <taxon>Hexapoda</taxon>
        <taxon>Insecta</taxon>
        <taxon>Pterygota</taxon>
        <taxon>Neoptera</taxon>
        <taxon>Endopterygota</taxon>
        <taxon>Coleoptera</taxon>
        <taxon>Polyphaga</taxon>
        <taxon>Cucujiformia</taxon>
        <taxon>Chrysomeloidea</taxon>
        <taxon>Chrysomelidae</taxon>
        <taxon>Galerucinae</taxon>
        <taxon>Diabroticina</taxon>
        <taxon>Diabroticites</taxon>
        <taxon>Diabrotica</taxon>
    </lineage>
</organism>
<dbReference type="GeneID" id="114334959"/>
<dbReference type="GO" id="GO:1990904">
    <property type="term" value="C:ribonucleoprotein complex"/>
    <property type="evidence" value="ECO:0007669"/>
    <property type="project" value="UniProtKB-KW"/>
</dbReference>
<dbReference type="InterPro" id="IPR000244">
    <property type="entry name" value="Ribosomal_bL9"/>
</dbReference>
<name>A0A6P7G8S8_DIAVI</name>
<dbReference type="AlphaFoldDB" id="A0A6P7G8S8"/>
<evidence type="ECO:0000256" key="5">
    <source>
        <dbReference type="ARBA" id="ARBA00035381"/>
    </source>
</evidence>
<feature type="domain" description="Ribosomal protein L9" evidence="6">
    <location>
        <begin position="75"/>
        <end position="121"/>
    </location>
</feature>
<evidence type="ECO:0000313" key="9">
    <source>
        <dbReference type="RefSeq" id="XP_028140900.1"/>
    </source>
</evidence>
<dbReference type="InterPro" id="IPR036935">
    <property type="entry name" value="Ribosomal_bL9_N_sf"/>
</dbReference>
<dbReference type="GO" id="GO:0006412">
    <property type="term" value="P:translation"/>
    <property type="evidence" value="ECO:0007669"/>
    <property type="project" value="InterPro"/>
</dbReference>
<reference evidence="9" key="1">
    <citation type="submission" date="2025-04" db="UniProtKB">
        <authorList>
            <consortium name="RefSeq"/>
        </authorList>
    </citation>
    <scope>IDENTIFICATION</scope>
    <source>
        <tissue evidence="9">Whole insect</tissue>
    </source>
</reference>
<comment type="similarity">
    <text evidence="1">Belongs to the bacterial ribosomal protein bL9 family.</text>
</comment>
<evidence type="ECO:0000313" key="8">
    <source>
        <dbReference type="Proteomes" id="UP001652700"/>
    </source>
</evidence>
<keyword evidence="3" id="KW-0687">Ribonucleoprotein</keyword>
<dbReference type="CTD" id="65005"/>
<dbReference type="InterPro" id="IPR009027">
    <property type="entry name" value="Ribosomal_bL9/RNase_H1_N"/>
</dbReference>
<dbReference type="RefSeq" id="XP_028140900.1">
    <property type="nucleotide sequence ID" value="XM_028285099.1"/>
</dbReference>
<keyword evidence="2 9" id="KW-0689">Ribosomal protein</keyword>
<evidence type="ECO:0000256" key="4">
    <source>
        <dbReference type="ARBA" id="ARBA00035194"/>
    </source>
</evidence>
<evidence type="ECO:0000256" key="2">
    <source>
        <dbReference type="ARBA" id="ARBA00022980"/>
    </source>
</evidence>
<dbReference type="KEGG" id="dvv:114334959"/>
<evidence type="ECO:0000259" key="6">
    <source>
        <dbReference type="Pfam" id="PF01281"/>
    </source>
</evidence>
<evidence type="ECO:0000256" key="1">
    <source>
        <dbReference type="ARBA" id="ARBA00010605"/>
    </source>
</evidence>
<dbReference type="GO" id="GO:0005840">
    <property type="term" value="C:ribosome"/>
    <property type="evidence" value="ECO:0007669"/>
    <property type="project" value="UniProtKB-KW"/>
</dbReference>
<dbReference type="PANTHER" id="PTHR21368">
    <property type="entry name" value="50S RIBOSOMAL PROTEIN L9"/>
    <property type="match status" value="1"/>
</dbReference>
<dbReference type="EnsemblMetazoa" id="XM_028285099.1">
    <property type="protein sequence ID" value="XP_028140900.1"/>
    <property type="gene ID" value="LOC114334959"/>
</dbReference>
<protein>
    <recommendedName>
        <fullName evidence="4">Large ribosomal subunit protein bL9m</fullName>
    </recommendedName>
    <alternativeName>
        <fullName evidence="5">39S ribosomal protein L9, mitochondrial</fullName>
    </alternativeName>
</protein>
<keyword evidence="8" id="KW-1185">Reference proteome</keyword>
<evidence type="ECO:0000313" key="7">
    <source>
        <dbReference type="EnsemblMetazoa" id="XP_028140900.1"/>
    </source>
</evidence>
<dbReference type="SUPFAM" id="SSF55658">
    <property type="entry name" value="L9 N-domain-like"/>
    <property type="match status" value="1"/>
</dbReference>
<dbReference type="InterPro" id="IPR020070">
    <property type="entry name" value="Ribosomal_bL9_N"/>
</dbReference>
<proteinExistence type="inferred from homology"/>
<dbReference type="OrthoDB" id="5555409at2759"/>
<accession>A0A6P7G8S8</accession>
<dbReference type="Gene3D" id="3.40.5.10">
    <property type="entry name" value="Ribosomal protein L9, N-terminal domain"/>
    <property type="match status" value="1"/>
</dbReference>
<reference evidence="7" key="2">
    <citation type="submission" date="2025-05" db="UniProtKB">
        <authorList>
            <consortium name="EnsemblMetazoa"/>
        </authorList>
    </citation>
    <scope>IDENTIFICATION</scope>
</reference>
<dbReference type="GO" id="GO:0003735">
    <property type="term" value="F:structural constituent of ribosome"/>
    <property type="evidence" value="ECO:0007669"/>
    <property type="project" value="InterPro"/>
</dbReference>
<gene>
    <name evidence="9" type="primary">LOC114334959</name>
</gene>
<dbReference type="FunCoup" id="A0A6P7G8S8">
    <property type="interactions" value="1698"/>
</dbReference>
<sequence length="265" mass="29937">MWKSALSTVTSTLKTQSTLLTATDLVYQQSRTTYVLKRKNPVLLSKKGHPKKPLRSKHYVYEVVRDTHHEPQTNIEVVLTSVVEGLGNVGDKVSVKANKAYNNLLLTGLAVYPTPENEAKYKSAGQSKDLLKYSSPSAAYTVQSLSRMMLSVVMNKETPWTIKPWHIKASFRKCGYFVPEEAITVPETPISGPNMDLEGKEFAVTVTINKQEKVNVRCRLHHWSTEVASRLPFVPEFWKIPTEPIIPEQASLLETMPKKNTIKRK</sequence>
<dbReference type="InParanoid" id="A0A6P7G8S8"/>
<evidence type="ECO:0000256" key="3">
    <source>
        <dbReference type="ARBA" id="ARBA00023274"/>
    </source>
</evidence>
<dbReference type="Proteomes" id="UP001652700">
    <property type="component" value="Unplaced"/>
</dbReference>
<dbReference type="Pfam" id="PF01281">
    <property type="entry name" value="Ribosomal_L9_N"/>
    <property type="match status" value="1"/>
</dbReference>